<feature type="region of interest" description="Disordered" evidence="1">
    <location>
        <begin position="317"/>
        <end position="406"/>
    </location>
</feature>
<dbReference type="GO" id="GO:0046390">
    <property type="term" value="P:ribose phosphate biosynthetic process"/>
    <property type="evidence" value="ECO:0007669"/>
    <property type="project" value="TreeGrafter"/>
</dbReference>
<organism evidence="2 3">
    <name type="scientific">Meira miltonrushii</name>
    <dbReference type="NCBI Taxonomy" id="1280837"/>
    <lineage>
        <taxon>Eukaryota</taxon>
        <taxon>Fungi</taxon>
        <taxon>Dikarya</taxon>
        <taxon>Basidiomycota</taxon>
        <taxon>Ustilaginomycotina</taxon>
        <taxon>Exobasidiomycetes</taxon>
        <taxon>Exobasidiales</taxon>
        <taxon>Brachybasidiaceae</taxon>
        <taxon>Meira</taxon>
    </lineage>
</organism>
<dbReference type="RefSeq" id="XP_025358043.1">
    <property type="nucleotide sequence ID" value="XM_025501480.1"/>
</dbReference>
<keyword evidence="3" id="KW-1185">Reference proteome</keyword>
<feature type="compositionally biased region" description="Basic and acidic residues" evidence="1">
    <location>
        <begin position="373"/>
        <end position="385"/>
    </location>
</feature>
<dbReference type="AlphaFoldDB" id="A0A316VNP3"/>
<dbReference type="InterPro" id="IPR050275">
    <property type="entry name" value="PGM_Phosphatase"/>
</dbReference>
<dbReference type="SMART" id="SM00855">
    <property type="entry name" value="PGAM"/>
    <property type="match status" value="1"/>
</dbReference>
<feature type="compositionally biased region" description="Basic residues" evidence="1">
    <location>
        <begin position="389"/>
        <end position="398"/>
    </location>
</feature>
<dbReference type="EMBL" id="KZ819602">
    <property type="protein sequence ID" value="PWN37741.1"/>
    <property type="molecule type" value="Genomic_DNA"/>
</dbReference>
<evidence type="ECO:0000313" key="2">
    <source>
        <dbReference type="EMBL" id="PWN37741.1"/>
    </source>
</evidence>
<dbReference type="GeneID" id="37023261"/>
<dbReference type="Proteomes" id="UP000245771">
    <property type="component" value="Unassembled WGS sequence"/>
</dbReference>
<dbReference type="STRING" id="1280837.A0A316VNP3"/>
<reference evidence="2 3" key="1">
    <citation type="journal article" date="2018" name="Mol. Biol. Evol.">
        <title>Broad Genomic Sampling Reveals a Smut Pathogenic Ancestry of the Fungal Clade Ustilaginomycotina.</title>
        <authorList>
            <person name="Kijpornyongpan T."/>
            <person name="Mondo S.J."/>
            <person name="Barry K."/>
            <person name="Sandor L."/>
            <person name="Lee J."/>
            <person name="Lipzen A."/>
            <person name="Pangilinan J."/>
            <person name="LaButti K."/>
            <person name="Hainaut M."/>
            <person name="Henrissat B."/>
            <person name="Grigoriev I.V."/>
            <person name="Spatafora J.W."/>
            <person name="Aime M.C."/>
        </authorList>
    </citation>
    <scope>NUCLEOTIDE SEQUENCE [LARGE SCALE GENOMIC DNA]</scope>
    <source>
        <strain evidence="2 3">MCA 3882</strain>
    </source>
</reference>
<dbReference type="Pfam" id="PF00300">
    <property type="entry name" value="His_Phos_1"/>
    <property type="match status" value="2"/>
</dbReference>
<protein>
    <submittedName>
        <fullName evidence="2">Phosphoglycerate mutase-like protein</fullName>
    </submittedName>
</protein>
<dbReference type="PANTHER" id="PTHR48100:SF15">
    <property type="entry name" value="SEDOHEPTULOSE 1,7-BISPHOSPHATASE"/>
    <property type="match status" value="1"/>
</dbReference>
<dbReference type="Gene3D" id="3.40.50.1240">
    <property type="entry name" value="Phosphoglycerate mutase-like"/>
    <property type="match status" value="1"/>
</dbReference>
<accession>A0A316VNP3</accession>
<evidence type="ECO:0000256" key="1">
    <source>
        <dbReference type="SAM" id="MobiDB-lite"/>
    </source>
</evidence>
<dbReference type="OrthoDB" id="354304at2759"/>
<dbReference type="GO" id="GO:0050278">
    <property type="term" value="F:sedoheptulose-bisphosphatase activity"/>
    <property type="evidence" value="ECO:0007669"/>
    <property type="project" value="TreeGrafter"/>
</dbReference>
<dbReference type="InterPro" id="IPR029033">
    <property type="entry name" value="His_PPase_superfam"/>
</dbReference>
<dbReference type="CDD" id="cd07067">
    <property type="entry name" value="HP_PGM_like"/>
    <property type="match status" value="1"/>
</dbReference>
<dbReference type="InterPro" id="IPR013078">
    <property type="entry name" value="His_Pase_superF_clade-1"/>
</dbReference>
<proteinExistence type="predicted"/>
<name>A0A316VNP3_9BASI</name>
<evidence type="ECO:0000313" key="3">
    <source>
        <dbReference type="Proteomes" id="UP000245771"/>
    </source>
</evidence>
<dbReference type="SUPFAM" id="SSF53254">
    <property type="entry name" value="Phosphoglycerate mutase-like"/>
    <property type="match status" value="1"/>
</dbReference>
<sequence length="406" mass="45615">MSSDKATLATNSNIDEDEDVNRLPLLSLIRHPETIANISHVLQGTTDSPLTVTGQQQARRLSERIAKSVNLTWNSEGQMVNAKPIHWIFNSDVVRAHGNTLSPLLVPGRPPTSILSSPAGRARHLAQSIADAIRDVSTSNVHFAKAHEEKKYTYPEVIIRERIAERCFGQREGVVYSRGQVKPVKDIIDPKDRLGLQSEPPQVFHQRVKDEFEYLISLLQDHQNDTIPPHFIVITHGLWIRTALEIAFGQVRQPFTQNTGIFTLALLDRSTRALSARSEGMNLFGLVSQNDTAHLIGLKRQRGGIGNMASDRNQQTLQQIWQSPPKTTKSNSDDKSKNEQEDEKEVEVPVAVKVQEVETSRPQQRQTLSDGSSEEKKSSTKRSQESHSPSKHGSKRQKNLFQMWKS</sequence>
<dbReference type="PANTHER" id="PTHR48100">
    <property type="entry name" value="BROAD-SPECIFICITY PHOSPHATASE YOR283W-RELATED"/>
    <property type="match status" value="1"/>
</dbReference>
<gene>
    <name evidence="2" type="ORF">FA14DRAFT_18579</name>
</gene>
<dbReference type="InParanoid" id="A0A316VNP3"/>